<dbReference type="PANTHER" id="PTHR30153">
    <property type="entry name" value="REPLICATIVE DNA HELICASE DNAB"/>
    <property type="match status" value="1"/>
</dbReference>
<dbReference type="GO" id="GO:0005829">
    <property type="term" value="C:cytosol"/>
    <property type="evidence" value="ECO:0007669"/>
    <property type="project" value="TreeGrafter"/>
</dbReference>
<evidence type="ECO:0000256" key="7">
    <source>
        <dbReference type="ARBA" id="ARBA00022840"/>
    </source>
</evidence>
<protein>
    <recommendedName>
        <fullName evidence="11 12">Replicative DNA helicase</fullName>
        <ecNumber evidence="11 12">5.6.2.3</ecNumber>
    </recommendedName>
</protein>
<dbReference type="PROSITE" id="PS51199">
    <property type="entry name" value="SF4_HELICASE"/>
    <property type="match status" value="1"/>
</dbReference>
<dbReference type="InterPro" id="IPR007692">
    <property type="entry name" value="DNA_helicase_DnaB"/>
</dbReference>
<evidence type="ECO:0000313" key="17">
    <source>
        <dbReference type="Proteomes" id="UP000241190"/>
    </source>
</evidence>
<dbReference type="NCBIfam" id="TIGR00665">
    <property type="entry name" value="DnaB"/>
    <property type="match status" value="1"/>
</dbReference>
<reference evidence="15 18" key="1">
    <citation type="submission" date="2018-01" db="EMBL/GenBank/DDBJ databases">
        <title>Whole genome sequencing of Histamine producing bacteria.</title>
        <authorList>
            <person name="Butler K."/>
        </authorList>
    </citation>
    <scope>NUCLEOTIDE SEQUENCE [LARGE SCALE GENOMIC DNA]</scope>
    <source>
        <strain evidence="16 17">ATCC 51761</strain>
        <strain evidence="15 18">NCIMB 13481</strain>
    </source>
</reference>
<dbReference type="OrthoDB" id="9773982at2"/>
<proteinExistence type="inferred from homology"/>
<keyword evidence="3 12" id="KW-0235">DNA replication</keyword>
<comment type="caution">
    <text evidence="15">The sequence shown here is derived from an EMBL/GenBank/DDBJ whole genome shotgun (WGS) entry which is preliminary data.</text>
</comment>
<dbReference type="NCBIfam" id="NF005945">
    <property type="entry name" value="PRK08006.1"/>
    <property type="match status" value="1"/>
</dbReference>
<dbReference type="Gene3D" id="1.10.860.10">
    <property type="entry name" value="DNAb Helicase, Chain A"/>
    <property type="match status" value="1"/>
</dbReference>
<comment type="similarity">
    <text evidence="1 12">Belongs to the helicase family. DnaB subfamily.</text>
</comment>
<evidence type="ECO:0000256" key="2">
    <source>
        <dbReference type="ARBA" id="ARBA00022515"/>
    </source>
</evidence>
<dbReference type="InterPro" id="IPR027417">
    <property type="entry name" value="P-loop_NTPase"/>
</dbReference>
<dbReference type="GO" id="GO:0003677">
    <property type="term" value="F:DNA binding"/>
    <property type="evidence" value="ECO:0007669"/>
    <property type="project" value="UniProtKB-UniRule"/>
</dbReference>
<dbReference type="InterPro" id="IPR036185">
    <property type="entry name" value="DNA_heli_DnaB-like_N_sf"/>
</dbReference>
<dbReference type="EMBL" id="PYLW01000027">
    <property type="protein sequence ID" value="PSV91222.1"/>
    <property type="molecule type" value="Genomic_DNA"/>
</dbReference>
<keyword evidence="8 12" id="KW-0238">DNA-binding</keyword>
<dbReference type="GO" id="GO:0006269">
    <property type="term" value="P:DNA replication, synthesis of primer"/>
    <property type="evidence" value="ECO:0007669"/>
    <property type="project" value="UniProtKB-UniRule"/>
</dbReference>
<dbReference type="CDD" id="cd00984">
    <property type="entry name" value="DnaB_C"/>
    <property type="match status" value="1"/>
</dbReference>
<gene>
    <name evidence="15" type="ORF">C9I88_17550</name>
    <name evidence="16" type="ORF">C9J52_17630</name>
</gene>
<evidence type="ECO:0000256" key="1">
    <source>
        <dbReference type="ARBA" id="ARBA00008428"/>
    </source>
</evidence>
<evidence type="ECO:0000256" key="8">
    <source>
        <dbReference type="ARBA" id="ARBA00023125"/>
    </source>
</evidence>
<dbReference type="Proteomes" id="UP000241190">
    <property type="component" value="Unassembled WGS sequence"/>
</dbReference>
<dbReference type="SUPFAM" id="SSF52540">
    <property type="entry name" value="P-loop containing nucleoside triphosphate hydrolases"/>
    <property type="match status" value="1"/>
</dbReference>
<feature type="compositionally biased region" description="Basic and acidic residues" evidence="13">
    <location>
        <begin position="1"/>
        <end position="14"/>
    </location>
</feature>
<dbReference type="Gene3D" id="3.40.50.300">
    <property type="entry name" value="P-loop containing nucleotide triphosphate hydrolases"/>
    <property type="match status" value="1"/>
</dbReference>
<keyword evidence="2 12" id="KW-0639">Primosome</keyword>
<keyword evidence="6 12" id="KW-0347">Helicase</keyword>
<dbReference type="Proteomes" id="UP000241954">
    <property type="component" value="Unassembled WGS sequence"/>
</dbReference>
<dbReference type="Pfam" id="PF03796">
    <property type="entry name" value="DnaB_C"/>
    <property type="match status" value="1"/>
</dbReference>
<evidence type="ECO:0000313" key="16">
    <source>
        <dbReference type="EMBL" id="PSW92531.1"/>
    </source>
</evidence>
<evidence type="ECO:0000256" key="3">
    <source>
        <dbReference type="ARBA" id="ARBA00022705"/>
    </source>
</evidence>
<keyword evidence="9" id="KW-0413">Isomerase</keyword>
<dbReference type="AlphaFoldDB" id="A0A0D8P0A8"/>
<dbReference type="InterPro" id="IPR007694">
    <property type="entry name" value="DNA_helicase_DnaB-like_C"/>
</dbReference>
<feature type="region of interest" description="Disordered" evidence="13">
    <location>
        <begin position="1"/>
        <end position="22"/>
    </location>
</feature>
<comment type="function">
    <text evidence="12">The main replicative DNA helicase, it participates in initiation and elongation during chromosome replication. Travels ahead of the DNA replisome, separating dsDNA into templates for DNA synthesis. A processive ATP-dependent 5'-3' DNA helicase it has DNA-dependent ATPase activity.</text>
</comment>
<dbReference type="EMBL" id="PYOP01000037">
    <property type="protein sequence ID" value="PSW92531.1"/>
    <property type="molecule type" value="Genomic_DNA"/>
</dbReference>
<comment type="catalytic activity">
    <reaction evidence="10 12">
        <text>ATP + H2O = ADP + phosphate + H(+)</text>
        <dbReference type="Rhea" id="RHEA:13065"/>
        <dbReference type="ChEBI" id="CHEBI:15377"/>
        <dbReference type="ChEBI" id="CHEBI:15378"/>
        <dbReference type="ChEBI" id="CHEBI:30616"/>
        <dbReference type="ChEBI" id="CHEBI:43474"/>
        <dbReference type="ChEBI" id="CHEBI:456216"/>
        <dbReference type="EC" id="5.6.2.3"/>
    </reaction>
</comment>
<dbReference type="FunFam" id="3.40.50.300:FF:000076">
    <property type="entry name" value="Replicative DNA helicase"/>
    <property type="match status" value="1"/>
</dbReference>
<dbReference type="PANTHER" id="PTHR30153:SF2">
    <property type="entry name" value="REPLICATIVE DNA HELICASE"/>
    <property type="match status" value="1"/>
</dbReference>
<evidence type="ECO:0000313" key="18">
    <source>
        <dbReference type="Proteomes" id="UP000241954"/>
    </source>
</evidence>
<evidence type="ECO:0000256" key="4">
    <source>
        <dbReference type="ARBA" id="ARBA00022741"/>
    </source>
</evidence>
<keyword evidence="5 12" id="KW-0378">Hydrolase</keyword>
<dbReference type="GO" id="GO:0043139">
    <property type="term" value="F:5'-3' DNA helicase activity"/>
    <property type="evidence" value="ECO:0007669"/>
    <property type="project" value="UniProtKB-EC"/>
</dbReference>
<dbReference type="GO" id="GO:0005524">
    <property type="term" value="F:ATP binding"/>
    <property type="evidence" value="ECO:0007669"/>
    <property type="project" value="UniProtKB-UniRule"/>
</dbReference>
<dbReference type="STRING" id="56192.UB38_16680"/>
<evidence type="ECO:0000259" key="14">
    <source>
        <dbReference type="PROSITE" id="PS51199"/>
    </source>
</evidence>
<accession>A0A0D8P0A8</accession>
<dbReference type="GO" id="GO:0016787">
    <property type="term" value="F:hydrolase activity"/>
    <property type="evidence" value="ECO:0007669"/>
    <property type="project" value="UniProtKB-KW"/>
</dbReference>
<keyword evidence="4 12" id="KW-0547">Nucleotide-binding</keyword>
<dbReference type="InterPro" id="IPR007693">
    <property type="entry name" value="DNA_helicase_DnaB-like_N"/>
</dbReference>
<dbReference type="GeneID" id="93550349"/>
<evidence type="ECO:0000256" key="10">
    <source>
        <dbReference type="ARBA" id="ARBA00048954"/>
    </source>
</evidence>
<evidence type="ECO:0000256" key="13">
    <source>
        <dbReference type="SAM" id="MobiDB-lite"/>
    </source>
</evidence>
<dbReference type="GO" id="GO:0042802">
    <property type="term" value="F:identical protein binding"/>
    <property type="evidence" value="ECO:0007669"/>
    <property type="project" value="UniProtKB-ARBA"/>
</dbReference>
<evidence type="ECO:0000256" key="5">
    <source>
        <dbReference type="ARBA" id="ARBA00022801"/>
    </source>
</evidence>
<sequence length="465" mass="51747">MTDNRKSKQLKDNQMDAIKMPPHSLEAEQSVLGGLMLDNERWDTVAEKVVAKDFYSRPHRIIFEATAALLEGGQPLDLITLSEHLERSDKLDGVGGFAYLAELAKNTPSAANILAYADIVRERALIRDMIGVANEIADAGYDPQGRTSEDLLDMAESKVFAIAEQRTNDKEGPQNVDTILERTLERIELLYQSPQDGVTGVSTGFTDLNKKTAGLQGSDLIIVAARPSMGKTTFAMNLCENAAMDQEKPVLIFSLEMPAEQIMMRMLASLSRVDQTKIRTGQLDDEDWARISSTMGILMQKKNMFIDDSSGLTPTEVRSRARRIARDNGGLSMIMIDYLQLMRVPGLQENRTLEIAEISRSLKALAKELNVPVVALSQLNRSLEQRADKRPVNSDLRESGAIEQDADLIMFIYRDEVYHEDSALKGIAEIILGKQRNGPIGTVRLTFQGQFSRFDNYAGPAFDEE</sequence>
<organism evidence="15 18">
    <name type="scientific">Photobacterium iliopiscarium</name>
    <dbReference type="NCBI Taxonomy" id="56192"/>
    <lineage>
        <taxon>Bacteria</taxon>
        <taxon>Pseudomonadati</taxon>
        <taxon>Pseudomonadota</taxon>
        <taxon>Gammaproteobacteria</taxon>
        <taxon>Vibrionales</taxon>
        <taxon>Vibrionaceae</taxon>
        <taxon>Photobacterium</taxon>
    </lineage>
</organism>
<keyword evidence="7 12" id="KW-0067">ATP-binding</keyword>
<evidence type="ECO:0000256" key="12">
    <source>
        <dbReference type="RuleBase" id="RU362085"/>
    </source>
</evidence>
<keyword evidence="17" id="KW-1185">Reference proteome</keyword>
<dbReference type="RefSeq" id="WP_045038400.1">
    <property type="nucleotide sequence ID" value="NZ_CAMQYU010000013.1"/>
</dbReference>
<dbReference type="EC" id="5.6.2.3" evidence="11 12"/>
<evidence type="ECO:0000313" key="15">
    <source>
        <dbReference type="EMBL" id="PSV91222.1"/>
    </source>
</evidence>
<dbReference type="NCBIfam" id="NF004384">
    <property type="entry name" value="PRK05748.1"/>
    <property type="match status" value="1"/>
</dbReference>
<dbReference type="FunFam" id="1.10.860.10:FF:000002">
    <property type="entry name" value="Replicative DNA helicase"/>
    <property type="match status" value="1"/>
</dbReference>
<dbReference type="GO" id="GO:1990077">
    <property type="term" value="C:primosome complex"/>
    <property type="evidence" value="ECO:0007669"/>
    <property type="project" value="UniProtKB-UniRule"/>
</dbReference>
<dbReference type="NCBIfam" id="NF006458">
    <property type="entry name" value="PRK08840.1"/>
    <property type="match status" value="1"/>
</dbReference>
<feature type="domain" description="SF4 helicase" evidence="14">
    <location>
        <begin position="194"/>
        <end position="461"/>
    </location>
</feature>
<evidence type="ECO:0000256" key="6">
    <source>
        <dbReference type="ARBA" id="ARBA00022806"/>
    </source>
</evidence>
<dbReference type="SUPFAM" id="SSF48024">
    <property type="entry name" value="N-terminal domain of DnaB helicase"/>
    <property type="match status" value="1"/>
</dbReference>
<dbReference type="Pfam" id="PF00772">
    <property type="entry name" value="DnaB"/>
    <property type="match status" value="1"/>
</dbReference>
<name>A0A0D8P0A8_9GAMM</name>
<dbReference type="InterPro" id="IPR016136">
    <property type="entry name" value="DNA_helicase_N/primase_C"/>
</dbReference>
<evidence type="ECO:0000256" key="9">
    <source>
        <dbReference type="ARBA" id="ARBA00023235"/>
    </source>
</evidence>
<evidence type="ECO:0000256" key="11">
    <source>
        <dbReference type="NCBIfam" id="TIGR00665"/>
    </source>
</evidence>